<accession>A0AB37WZ50</accession>
<dbReference type="AlphaFoldDB" id="A0AB37WZ50"/>
<dbReference type="Proteomes" id="UP000292340">
    <property type="component" value="Unassembled WGS sequence"/>
</dbReference>
<sequence length="70" mass="7853">MGITVEESLDNDSLDGVLVVDSLVEELEIRTRLEEEALLELELLRELEESRVEELTTELEGTASHFPNPG</sequence>
<proteinExistence type="predicted"/>
<reference evidence="2" key="1">
    <citation type="submission" date="2017-10" db="EMBL/GenBank/DDBJ databases">
        <authorList>
            <person name="Armitage A.D."/>
            <person name="Barbara D.J."/>
            <person name="Woodhall J.W."/>
            <person name="Sreenivasaprasad S."/>
            <person name="Lane C.R."/>
            <person name="Clarkson J.P."/>
            <person name="Harrison R.J."/>
        </authorList>
    </citation>
    <scope>NUCLEOTIDE SEQUENCE</scope>
    <source>
        <strain evidence="2">FERA 1164</strain>
    </source>
</reference>
<evidence type="ECO:0000313" key="3">
    <source>
        <dbReference type="Proteomes" id="UP000292340"/>
    </source>
</evidence>
<comment type="caution">
    <text evidence="2">The sequence shown here is derived from an EMBL/GenBank/DDBJ whole genome shotgun (WGS) entry which is preliminary data.</text>
</comment>
<gene>
    <name evidence="2" type="ORF">AA0115_g1373</name>
</gene>
<feature type="coiled-coil region" evidence="1">
    <location>
        <begin position="24"/>
        <end position="58"/>
    </location>
</feature>
<dbReference type="EMBL" id="PDXB01000002">
    <property type="protein sequence ID" value="RYN37042.1"/>
    <property type="molecule type" value="Genomic_DNA"/>
</dbReference>
<organism evidence="2 3">
    <name type="scientific">Alternaria tenuissima</name>
    <dbReference type="NCBI Taxonomy" id="119927"/>
    <lineage>
        <taxon>Eukaryota</taxon>
        <taxon>Fungi</taxon>
        <taxon>Dikarya</taxon>
        <taxon>Ascomycota</taxon>
        <taxon>Pezizomycotina</taxon>
        <taxon>Dothideomycetes</taxon>
        <taxon>Pleosporomycetidae</taxon>
        <taxon>Pleosporales</taxon>
        <taxon>Pleosporineae</taxon>
        <taxon>Pleosporaceae</taxon>
        <taxon>Alternaria</taxon>
        <taxon>Alternaria sect. Alternaria</taxon>
        <taxon>Alternaria alternata complex</taxon>
    </lineage>
</organism>
<reference evidence="2" key="2">
    <citation type="journal article" date="2019" name="bioRxiv">
        <title>Genomics, evolutionary history and diagnostics of the Alternaria alternata species group including apple and Asian pear pathotypes.</title>
        <authorList>
            <person name="Armitage A.D."/>
            <person name="Cockerton H.M."/>
            <person name="Sreenivasaprasad S."/>
            <person name="Woodhall J.W."/>
            <person name="Lane C.R."/>
            <person name="Harrison R.J."/>
            <person name="Clarkson J.P."/>
        </authorList>
    </citation>
    <scope>NUCLEOTIDE SEQUENCE</scope>
    <source>
        <strain evidence="2">FERA 1164</strain>
    </source>
</reference>
<name>A0AB37WZ50_9PLEO</name>
<evidence type="ECO:0000313" key="2">
    <source>
        <dbReference type="EMBL" id="RYN37042.1"/>
    </source>
</evidence>
<evidence type="ECO:0000256" key="1">
    <source>
        <dbReference type="SAM" id="Coils"/>
    </source>
</evidence>
<keyword evidence="1" id="KW-0175">Coiled coil</keyword>
<protein>
    <submittedName>
        <fullName evidence="2">Uncharacterized protein</fullName>
    </submittedName>
</protein>